<keyword evidence="3" id="KW-1185">Reference proteome</keyword>
<evidence type="ECO:0000313" key="3">
    <source>
        <dbReference type="Proteomes" id="UP001165121"/>
    </source>
</evidence>
<reference evidence="2" key="1">
    <citation type="submission" date="2023-04" db="EMBL/GenBank/DDBJ databases">
        <title>Phytophthora fragariaefolia NBRC 109709.</title>
        <authorList>
            <person name="Ichikawa N."/>
            <person name="Sato H."/>
            <person name="Tonouchi N."/>
        </authorList>
    </citation>
    <scope>NUCLEOTIDE SEQUENCE</scope>
    <source>
        <strain evidence="2">NBRC 109709</strain>
    </source>
</reference>
<proteinExistence type="predicted"/>
<accession>A0A9W7CPM3</accession>
<name>A0A9W7CPM3_9STRA</name>
<feature type="region of interest" description="Disordered" evidence="1">
    <location>
        <begin position="94"/>
        <end position="116"/>
    </location>
</feature>
<comment type="caution">
    <text evidence="2">The sequence shown here is derived from an EMBL/GenBank/DDBJ whole genome shotgun (WGS) entry which is preliminary data.</text>
</comment>
<dbReference type="AlphaFoldDB" id="A0A9W7CPM3"/>
<gene>
    <name evidence="2" type="ORF">Pfra01_000844200</name>
</gene>
<dbReference type="Proteomes" id="UP001165121">
    <property type="component" value="Unassembled WGS sequence"/>
</dbReference>
<protein>
    <submittedName>
        <fullName evidence="2">Unnamed protein product</fullName>
    </submittedName>
</protein>
<organism evidence="2 3">
    <name type="scientific">Phytophthora fragariaefolia</name>
    <dbReference type="NCBI Taxonomy" id="1490495"/>
    <lineage>
        <taxon>Eukaryota</taxon>
        <taxon>Sar</taxon>
        <taxon>Stramenopiles</taxon>
        <taxon>Oomycota</taxon>
        <taxon>Peronosporomycetes</taxon>
        <taxon>Peronosporales</taxon>
        <taxon>Peronosporaceae</taxon>
        <taxon>Phytophthora</taxon>
    </lineage>
</organism>
<sequence>MATSAGSRRVVAGGVVLTVGVGPGRADTFVARIVVDCISRVIASSSAVGIALSSGGGVSVRSGAAVSCMIRGRRPDIGIRFGDSMLLSEPTLDGYGDGNGGVELPSDRLGAVGPRV</sequence>
<evidence type="ECO:0000256" key="1">
    <source>
        <dbReference type="SAM" id="MobiDB-lite"/>
    </source>
</evidence>
<evidence type="ECO:0000313" key="2">
    <source>
        <dbReference type="EMBL" id="GMF33730.1"/>
    </source>
</evidence>
<dbReference type="EMBL" id="BSXT01000763">
    <property type="protein sequence ID" value="GMF33730.1"/>
    <property type="molecule type" value="Genomic_DNA"/>
</dbReference>